<accession>A2SIU4</accession>
<sequence>MQEASSIDLPLWLQTPPGRYVLAWEQARIETHVADVFGFHALQLGLPEIDALQANRMPHRWLALSAREGAAATVPEDGGAAPRTVALSCDFDALPFASQSLDLVVLPHTLELARDPHHTLREVERVLVPEGQVVITGLNPTSLWGLRQAGGRAAQRLGRRSDDERLFLPRAGDFIAYRRLRDWLRLLSFEVESGGFGCYRPALRSQAWLDRYAWMERAGERWWPVFGAVYLLKAVKRVRGMRLIGPAWKKTPKPRAAPAVVSHKHHRAGSSPDDREKRFET</sequence>
<dbReference type="STRING" id="420662.Mpe_A2528"/>
<dbReference type="KEGG" id="mpt:Mpe_A2528"/>
<name>A2SIU4_METPP</name>
<dbReference type="SUPFAM" id="SSF53335">
    <property type="entry name" value="S-adenosyl-L-methionine-dependent methyltransferases"/>
    <property type="match status" value="1"/>
</dbReference>
<keyword evidence="4" id="KW-1185">Reference proteome</keyword>
<dbReference type="AlphaFoldDB" id="A2SIU4"/>
<gene>
    <name evidence="3" type="ordered locus">Mpe_A2528</name>
</gene>
<dbReference type="GO" id="GO:0008757">
    <property type="term" value="F:S-adenosylmethionine-dependent methyltransferase activity"/>
    <property type="evidence" value="ECO:0007669"/>
    <property type="project" value="InterPro"/>
</dbReference>
<feature type="domain" description="Methyltransferase type 11" evidence="2">
    <location>
        <begin position="80"/>
        <end position="135"/>
    </location>
</feature>
<feature type="region of interest" description="Disordered" evidence="1">
    <location>
        <begin position="250"/>
        <end position="281"/>
    </location>
</feature>
<feature type="compositionally biased region" description="Basic and acidic residues" evidence="1">
    <location>
        <begin position="272"/>
        <end position="281"/>
    </location>
</feature>
<protein>
    <recommendedName>
        <fullName evidence="2">Methyltransferase type 11 domain-containing protein</fullName>
    </recommendedName>
</protein>
<proteinExistence type="predicted"/>
<evidence type="ECO:0000313" key="3">
    <source>
        <dbReference type="EMBL" id="ABM95483.1"/>
    </source>
</evidence>
<dbReference type="HOGENOM" id="CLU_075049_0_0_4"/>
<dbReference type="Gene3D" id="3.40.50.150">
    <property type="entry name" value="Vaccinia Virus protein VP39"/>
    <property type="match status" value="1"/>
</dbReference>
<dbReference type="InterPro" id="IPR013216">
    <property type="entry name" value="Methyltransf_11"/>
</dbReference>
<evidence type="ECO:0000256" key="1">
    <source>
        <dbReference type="SAM" id="MobiDB-lite"/>
    </source>
</evidence>
<dbReference type="eggNOG" id="COG2226">
    <property type="taxonomic scope" value="Bacteria"/>
</dbReference>
<dbReference type="EMBL" id="CP000555">
    <property type="protein sequence ID" value="ABM95483.1"/>
    <property type="molecule type" value="Genomic_DNA"/>
</dbReference>
<dbReference type="Proteomes" id="UP000000366">
    <property type="component" value="Chromosome"/>
</dbReference>
<evidence type="ECO:0000259" key="2">
    <source>
        <dbReference type="Pfam" id="PF08241"/>
    </source>
</evidence>
<dbReference type="Pfam" id="PF08241">
    <property type="entry name" value="Methyltransf_11"/>
    <property type="match status" value="1"/>
</dbReference>
<organism evidence="3 4">
    <name type="scientific">Methylibium petroleiphilum (strain ATCC BAA-1232 / LMG 22953 / PM1)</name>
    <dbReference type="NCBI Taxonomy" id="420662"/>
    <lineage>
        <taxon>Bacteria</taxon>
        <taxon>Pseudomonadati</taxon>
        <taxon>Pseudomonadota</taxon>
        <taxon>Betaproteobacteria</taxon>
        <taxon>Burkholderiales</taxon>
        <taxon>Sphaerotilaceae</taxon>
        <taxon>Methylibium</taxon>
    </lineage>
</organism>
<dbReference type="InterPro" id="IPR029063">
    <property type="entry name" value="SAM-dependent_MTases_sf"/>
</dbReference>
<evidence type="ECO:0000313" key="4">
    <source>
        <dbReference type="Proteomes" id="UP000000366"/>
    </source>
</evidence>
<reference evidence="3 4" key="1">
    <citation type="journal article" date="2007" name="J. Bacteriol.">
        <title>Whole-genome analysis of the methyl tert-butyl ether-degrading beta-proteobacterium Methylibium petroleiphilum PM1.</title>
        <authorList>
            <person name="Kane S.R."/>
            <person name="Chakicherla A.Y."/>
            <person name="Chain P.S.G."/>
            <person name="Schmidt R."/>
            <person name="Shin M.W."/>
            <person name="Legler T.C."/>
            <person name="Scow K.M."/>
            <person name="Larimer F.W."/>
            <person name="Lucas S.M."/>
            <person name="Richardson P.M."/>
            <person name="Hristova K.R."/>
        </authorList>
    </citation>
    <scope>NUCLEOTIDE SEQUENCE [LARGE SCALE GENOMIC DNA]</scope>
    <source>
        <strain evidence="4">ATCC BAA-1232 / LMG 22953 / PM1</strain>
    </source>
</reference>